<feature type="compositionally biased region" description="Low complexity" evidence="1">
    <location>
        <begin position="30"/>
        <end position="43"/>
    </location>
</feature>
<keyword evidence="4" id="KW-1185">Reference proteome</keyword>
<name>A0ABW1B8X2_9ACTN</name>
<feature type="signal peptide" evidence="2">
    <location>
        <begin position="1"/>
        <end position="26"/>
    </location>
</feature>
<comment type="caution">
    <text evidence="3">The sequence shown here is derived from an EMBL/GenBank/DDBJ whole genome shotgun (WGS) entry which is preliminary data.</text>
</comment>
<evidence type="ECO:0000313" key="4">
    <source>
        <dbReference type="Proteomes" id="UP001596112"/>
    </source>
</evidence>
<sequence length="132" mass="15307">MKAIAKAVASVMLATGTLVVPLSVQAAAVPARPSAPATAPATTSLDGDRSPHSHGHGTREFRGDDGRREHRHHDRGDRWRHHDRGDRWRHHDHWYHCGWGRDRDRDRYLYRHYHHHSPVWGRHGDCYPYGHR</sequence>
<dbReference type="Proteomes" id="UP001596112">
    <property type="component" value="Unassembled WGS sequence"/>
</dbReference>
<accession>A0ABW1B8X2</accession>
<organism evidence="3 4">
    <name type="scientific">Streptomyces heilongjiangensis</name>
    <dbReference type="NCBI Taxonomy" id="945052"/>
    <lineage>
        <taxon>Bacteria</taxon>
        <taxon>Bacillati</taxon>
        <taxon>Actinomycetota</taxon>
        <taxon>Actinomycetes</taxon>
        <taxon>Kitasatosporales</taxon>
        <taxon>Streptomycetaceae</taxon>
        <taxon>Streptomyces</taxon>
    </lineage>
</organism>
<dbReference type="EMBL" id="JBHSNZ010000012">
    <property type="protein sequence ID" value="MFC5809615.1"/>
    <property type="molecule type" value="Genomic_DNA"/>
</dbReference>
<feature type="compositionally biased region" description="Basic and acidic residues" evidence="1">
    <location>
        <begin position="46"/>
        <end position="68"/>
    </location>
</feature>
<evidence type="ECO:0000256" key="1">
    <source>
        <dbReference type="SAM" id="MobiDB-lite"/>
    </source>
</evidence>
<protein>
    <submittedName>
        <fullName evidence="3">Uncharacterized protein</fullName>
    </submittedName>
</protein>
<feature type="chain" id="PRO_5047500988" evidence="2">
    <location>
        <begin position="27"/>
        <end position="132"/>
    </location>
</feature>
<reference evidence="4" key="1">
    <citation type="journal article" date="2019" name="Int. J. Syst. Evol. Microbiol.">
        <title>The Global Catalogue of Microorganisms (GCM) 10K type strain sequencing project: providing services to taxonomists for standard genome sequencing and annotation.</title>
        <authorList>
            <consortium name="The Broad Institute Genomics Platform"/>
            <consortium name="The Broad Institute Genome Sequencing Center for Infectious Disease"/>
            <person name="Wu L."/>
            <person name="Ma J."/>
        </authorList>
    </citation>
    <scope>NUCLEOTIDE SEQUENCE [LARGE SCALE GENOMIC DNA]</scope>
    <source>
        <strain evidence="4">JCM 9918</strain>
    </source>
</reference>
<evidence type="ECO:0000256" key="2">
    <source>
        <dbReference type="SAM" id="SignalP"/>
    </source>
</evidence>
<keyword evidence="2" id="KW-0732">Signal</keyword>
<gene>
    <name evidence="3" type="ORF">ACFQGO_19215</name>
</gene>
<feature type="compositionally biased region" description="Basic residues" evidence="1">
    <location>
        <begin position="69"/>
        <end position="83"/>
    </location>
</feature>
<dbReference type="RefSeq" id="WP_272172576.1">
    <property type="nucleotide sequence ID" value="NZ_JAQOSL010000058.1"/>
</dbReference>
<feature type="region of interest" description="Disordered" evidence="1">
    <location>
        <begin position="30"/>
        <end position="83"/>
    </location>
</feature>
<proteinExistence type="predicted"/>
<evidence type="ECO:0000313" key="3">
    <source>
        <dbReference type="EMBL" id="MFC5809615.1"/>
    </source>
</evidence>